<evidence type="ECO:0000259" key="7">
    <source>
        <dbReference type="SMART" id="SM00865"/>
    </source>
</evidence>
<evidence type="ECO:0000256" key="3">
    <source>
        <dbReference type="ARBA" id="ARBA00023134"/>
    </source>
</evidence>
<dbReference type="Pfam" id="PF12327">
    <property type="entry name" value="FtsZ_C"/>
    <property type="match status" value="1"/>
</dbReference>
<dbReference type="RefSeq" id="WP_040135160.1">
    <property type="nucleotide sequence ID" value="NZ_CP009889.1"/>
</dbReference>
<evidence type="ECO:0000256" key="4">
    <source>
        <dbReference type="HAMAP-Rule" id="MF_00909"/>
    </source>
</evidence>
<dbReference type="InterPro" id="IPR018316">
    <property type="entry name" value="Tubulin/FtsZ_2-layer-sand-dom"/>
</dbReference>
<dbReference type="GO" id="GO:0005525">
    <property type="term" value="F:GTP binding"/>
    <property type="evidence" value="ECO:0007669"/>
    <property type="project" value="UniProtKB-UniRule"/>
</dbReference>
<dbReference type="Gene3D" id="3.40.50.1440">
    <property type="entry name" value="Tubulin/FtsZ, GTPase domain"/>
    <property type="match status" value="1"/>
</dbReference>
<reference evidence="8 9" key="1">
    <citation type="submission" date="2014-11" db="EMBL/GenBank/DDBJ databases">
        <title>Complete Genome Sequence of Pseudoalteromonas sp. Strain OCN003 Isolated from Kaneohe Bay, Oahu, Hawaii.</title>
        <authorList>
            <person name="Beurmann S."/>
            <person name="Videau P."/>
            <person name="Ushijima B."/>
            <person name="Smith A.M."/>
            <person name="Aeby G.S."/>
            <person name="Callahan S.M."/>
            <person name="Belcaid M."/>
        </authorList>
    </citation>
    <scope>NUCLEOTIDE SEQUENCE [LARGE SCALE GENOMIC DNA]</scope>
    <source>
        <strain evidence="8 9">OCN003</strain>
    </source>
</reference>
<dbReference type="HAMAP" id="MF_00909">
    <property type="entry name" value="FtsZ"/>
    <property type="match status" value="1"/>
</dbReference>
<dbReference type="GO" id="GO:0043093">
    <property type="term" value="P:FtsZ-dependent cytokinesis"/>
    <property type="evidence" value="ECO:0007669"/>
    <property type="project" value="UniProtKB-UniRule"/>
</dbReference>
<accession>A0A0A7EKW9</accession>
<dbReference type="eggNOG" id="COG0206">
    <property type="taxonomic scope" value="Bacteria"/>
</dbReference>
<evidence type="ECO:0000256" key="5">
    <source>
        <dbReference type="SAM" id="MobiDB-lite"/>
    </source>
</evidence>
<dbReference type="CDD" id="cd02201">
    <property type="entry name" value="FtsZ_type1"/>
    <property type="match status" value="1"/>
</dbReference>
<evidence type="ECO:0000256" key="1">
    <source>
        <dbReference type="ARBA" id="ARBA00009690"/>
    </source>
</evidence>
<dbReference type="AlphaFoldDB" id="A0A0A7EKW9"/>
<dbReference type="SMART" id="SM00864">
    <property type="entry name" value="Tubulin"/>
    <property type="match status" value="1"/>
</dbReference>
<dbReference type="SMART" id="SM00865">
    <property type="entry name" value="Tubulin_C"/>
    <property type="match status" value="1"/>
</dbReference>
<feature type="binding site" evidence="4">
    <location>
        <begin position="108"/>
        <end position="110"/>
    </location>
    <ligand>
        <name>GTP</name>
        <dbReference type="ChEBI" id="CHEBI:37565"/>
    </ligand>
</feature>
<dbReference type="SUPFAM" id="SSF52490">
    <property type="entry name" value="Tubulin nucleotide-binding domain-like"/>
    <property type="match status" value="1"/>
</dbReference>
<dbReference type="InterPro" id="IPR008280">
    <property type="entry name" value="Tub_FtsZ_C"/>
</dbReference>
<comment type="caution">
    <text evidence="4">Lacks conserved residue(s) required for the propagation of feature annotation.</text>
</comment>
<dbReference type="InterPro" id="IPR036525">
    <property type="entry name" value="Tubulin/FtsZ_GTPase_sf"/>
</dbReference>
<dbReference type="PANTHER" id="PTHR30314:SF3">
    <property type="entry name" value="MITOCHONDRIAL DIVISION PROTEIN FSZA"/>
    <property type="match status" value="1"/>
</dbReference>
<dbReference type="PRINTS" id="PR00423">
    <property type="entry name" value="CELLDVISFTSZ"/>
</dbReference>
<keyword evidence="4" id="KW-0717">Septation</keyword>
<dbReference type="STRING" id="1348114.OM33_16420"/>
<dbReference type="GO" id="GO:0032153">
    <property type="term" value="C:cell division site"/>
    <property type="evidence" value="ECO:0007669"/>
    <property type="project" value="UniProtKB-UniRule"/>
</dbReference>
<dbReference type="InterPro" id="IPR024757">
    <property type="entry name" value="FtsZ_C"/>
</dbReference>
<evidence type="ECO:0000313" key="9">
    <source>
        <dbReference type="Proteomes" id="UP000030341"/>
    </source>
</evidence>
<keyword evidence="4" id="KW-0963">Cytoplasm</keyword>
<feature type="domain" description="Tubulin/FtsZ 2-layer sandwich" evidence="7">
    <location>
        <begin position="208"/>
        <end position="326"/>
    </location>
</feature>
<dbReference type="Pfam" id="PF00091">
    <property type="entry name" value="Tubulin"/>
    <property type="match status" value="1"/>
</dbReference>
<dbReference type="InterPro" id="IPR045061">
    <property type="entry name" value="FtsZ/CetZ"/>
</dbReference>
<comment type="subcellular location">
    <subcellularLocation>
        <location evidence="4">Cytoplasm</location>
    </subcellularLocation>
    <text evidence="4">Assembles at midcell at the inner surface of the cytoplasmic membrane.</text>
</comment>
<name>A0A0A7EKW9_9GAMM</name>
<dbReference type="Proteomes" id="UP000030341">
    <property type="component" value="Chromosome 2"/>
</dbReference>
<dbReference type="InterPro" id="IPR000158">
    <property type="entry name" value="Cell_div_FtsZ"/>
</dbReference>
<comment type="function">
    <text evidence="4">Essential cell division protein that forms a contractile ring structure (Z ring) at the future cell division site. The regulation of the ring assembly controls the timing and the location of cell division. One of the functions of the FtsZ ring is to recruit other cell division proteins to the septum to produce a new cell wall between the dividing cells. Binds GTP and shows GTPase activity.</text>
</comment>
<feature type="region of interest" description="Disordered" evidence="5">
    <location>
        <begin position="331"/>
        <end position="351"/>
    </location>
</feature>
<feature type="domain" description="Tubulin/FtsZ GTPase" evidence="6">
    <location>
        <begin position="12"/>
        <end position="206"/>
    </location>
</feature>
<evidence type="ECO:0000313" key="8">
    <source>
        <dbReference type="EMBL" id="AIY66711.1"/>
    </source>
</evidence>
<dbReference type="GO" id="GO:0051258">
    <property type="term" value="P:protein polymerization"/>
    <property type="evidence" value="ECO:0007669"/>
    <property type="project" value="UniProtKB-UniRule"/>
</dbReference>
<gene>
    <name evidence="4" type="primary">ftsZ</name>
    <name evidence="8" type="ORF">OM33_16420</name>
</gene>
<dbReference type="GO" id="GO:0005737">
    <property type="term" value="C:cytoplasm"/>
    <property type="evidence" value="ECO:0007669"/>
    <property type="project" value="UniProtKB-SubCell"/>
</dbReference>
<dbReference type="GO" id="GO:0003924">
    <property type="term" value="F:GTPase activity"/>
    <property type="evidence" value="ECO:0007669"/>
    <property type="project" value="UniProtKB-UniRule"/>
</dbReference>
<dbReference type="OrthoDB" id="9813375at2"/>
<dbReference type="GO" id="GO:0000917">
    <property type="term" value="P:division septum assembly"/>
    <property type="evidence" value="ECO:0007669"/>
    <property type="project" value="UniProtKB-KW"/>
</dbReference>
<keyword evidence="3 4" id="KW-0342">GTP-binding</keyword>
<dbReference type="KEGG" id="pseo:OM33_16420"/>
<dbReference type="EMBL" id="CP009889">
    <property type="protein sequence ID" value="AIY66711.1"/>
    <property type="molecule type" value="Genomic_DNA"/>
</dbReference>
<comment type="similarity">
    <text evidence="1 4">Belongs to the FtsZ family.</text>
</comment>
<keyword evidence="4" id="KW-0131">Cell cycle</keyword>
<protein>
    <recommendedName>
        <fullName evidence="4">Cell division protein FtsZ</fullName>
    </recommendedName>
</protein>
<feature type="binding site" evidence="4">
    <location>
        <position position="140"/>
    </location>
    <ligand>
        <name>GTP</name>
        <dbReference type="ChEBI" id="CHEBI:37565"/>
    </ligand>
</feature>
<keyword evidence="9" id="KW-1185">Reference proteome</keyword>
<comment type="subunit">
    <text evidence="4">Homodimer. Polymerizes to form a dynamic ring structure in a strictly GTP-dependent manner. Interacts directly with several other division proteins.</text>
</comment>
<evidence type="ECO:0000259" key="6">
    <source>
        <dbReference type="SMART" id="SM00864"/>
    </source>
</evidence>
<feature type="compositionally biased region" description="Basic and acidic residues" evidence="5">
    <location>
        <begin position="338"/>
        <end position="349"/>
    </location>
</feature>
<evidence type="ECO:0000256" key="2">
    <source>
        <dbReference type="ARBA" id="ARBA00022741"/>
    </source>
</evidence>
<proteinExistence type="inferred from homology"/>
<feature type="binding site" evidence="4">
    <location>
        <position position="144"/>
    </location>
    <ligand>
        <name>GTP</name>
        <dbReference type="ChEBI" id="CHEBI:37565"/>
    </ligand>
</feature>
<sequence>MFELIEPEVIIKVAVIGIGGCGCNTIDSIYPAIESSSVTLFTMNTDKVVLEHGASHEKLLMGSTLTQGFGAGADPEIGKKAAEESMSDITNMLEPFDIIICATGLGGGTGTGASPVIAEIINKELDKPCIFIATSPFESEGPLRNKIAMEGLESLKSKANAVINLPNDKLIKVLGEDIGLFDAFRHSNQILQSLIRSLLDMLSNHGLINVDLKDFANVMNNQGDAILGVGKADTEDELTNAVNTAINNPLVEAVDLTNSSGAIIQISCSQEISIGSYNKVISQVREKLPATALVICGVSMIENLSTPFEILVIATGINQCQSFNVNVEQTYETDEHEEDKQNDKIHPDDLFSIPAYLRQRKDD</sequence>
<keyword evidence="2 4" id="KW-0547">Nucleotide-binding</keyword>
<feature type="binding site" evidence="4">
    <location>
        <position position="188"/>
    </location>
    <ligand>
        <name>GTP</name>
        <dbReference type="ChEBI" id="CHEBI:37565"/>
    </ligand>
</feature>
<organism evidence="8 9">
    <name type="scientific">Pseudoalteromonas piratica</name>
    <dbReference type="NCBI Taxonomy" id="1348114"/>
    <lineage>
        <taxon>Bacteria</taxon>
        <taxon>Pseudomonadati</taxon>
        <taxon>Pseudomonadota</taxon>
        <taxon>Gammaproteobacteria</taxon>
        <taxon>Alteromonadales</taxon>
        <taxon>Pseudoalteromonadaceae</taxon>
        <taxon>Pseudoalteromonas</taxon>
    </lineage>
</organism>
<dbReference type="HOGENOM" id="CLU_024865_0_1_6"/>
<dbReference type="PANTHER" id="PTHR30314">
    <property type="entry name" value="CELL DIVISION PROTEIN FTSZ-RELATED"/>
    <property type="match status" value="1"/>
</dbReference>
<keyword evidence="4 8" id="KW-0132">Cell division</keyword>
<dbReference type="InterPro" id="IPR003008">
    <property type="entry name" value="Tubulin_FtsZ_GTPase"/>
</dbReference>
<dbReference type="SUPFAM" id="SSF55307">
    <property type="entry name" value="Tubulin C-terminal domain-like"/>
    <property type="match status" value="1"/>
</dbReference>